<proteinExistence type="predicted"/>
<protein>
    <submittedName>
        <fullName evidence="2">Uncharacterized protein</fullName>
    </submittedName>
</protein>
<organism evidence="2 3">
    <name type="scientific">Marmota monax</name>
    <name type="common">Woodchuck</name>
    <dbReference type="NCBI Taxonomy" id="9995"/>
    <lineage>
        <taxon>Eukaryota</taxon>
        <taxon>Metazoa</taxon>
        <taxon>Chordata</taxon>
        <taxon>Craniata</taxon>
        <taxon>Vertebrata</taxon>
        <taxon>Euteleostomi</taxon>
        <taxon>Mammalia</taxon>
        <taxon>Eutheria</taxon>
        <taxon>Euarchontoglires</taxon>
        <taxon>Glires</taxon>
        <taxon>Rodentia</taxon>
        <taxon>Sciuromorpha</taxon>
        <taxon>Sciuridae</taxon>
        <taxon>Xerinae</taxon>
        <taxon>Marmotini</taxon>
        <taxon>Marmota</taxon>
    </lineage>
</organism>
<feature type="compositionally biased region" description="Basic and acidic residues" evidence="1">
    <location>
        <begin position="54"/>
        <end position="64"/>
    </location>
</feature>
<dbReference type="Proteomes" id="UP000335636">
    <property type="component" value="Unassembled WGS sequence"/>
</dbReference>
<reference evidence="2" key="1">
    <citation type="submission" date="2019-04" db="EMBL/GenBank/DDBJ databases">
        <authorList>
            <person name="Alioto T."/>
            <person name="Alioto T."/>
        </authorList>
    </citation>
    <scope>NUCLEOTIDE SEQUENCE [LARGE SCALE GENOMIC DNA]</scope>
</reference>
<accession>A0A5E4CUL3</accession>
<sequence>VSLVLALTGKTQAPNAMRELGPVVVWKACSMVECGTVRHKHSQLLPPQASQRTDFARRPDDGFP</sequence>
<name>A0A5E4CUL3_MARMO</name>
<evidence type="ECO:0000256" key="1">
    <source>
        <dbReference type="SAM" id="MobiDB-lite"/>
    </source>
</evidence>
<evidence type="ECO:0000313" key="2">
    <source>
        <dbReference type="EMBL" id="VTJ84701.1"/>
    </source>
</evidence>
<gene>
    <name evidence="2" type="ORF">MONAX_5E015604</name>
</gene>
<evidence type="ECO:0000313" key="3">
    <source>
        <dbReference type="Proteomes" id="UP000335636"/>
    </source>
</evidence>
<dbReference type="EMBL" id="CABDUW010001927">
    <property type="protein sequence ID" value="VTJ84701.1"/>
    <property type="molecule type" value="Genomic_DNA"/>
</dbReference>
<feature type="region of interest" description="Disordered" evidence="1">
    <location>
        <begin position="40"/>
        <end position="64"/>
    </location>
</feature>
<dbReference type="AlphaFoldDB" id="A0A5E4CUL3"/>
<comment type="caution">
    <text evidence="2">The sequence shown here is derived from an EMBL/GenBank/DDBJ whole genome shotgun (WGS) entry which is preliminary data.</text>
</comment>
<feature type="non-terminal residue" evidence="2">
    <location>
        <position position="1"/>
    </location>
</feature>
<keyword evidence="3" id="KW-1185">Reference proteome</keyword>